<reference evidence="1 2" key="1">
    <citation type="submission" date="2019-10" db="EMBL/GenBank/DDBJ databases">
        <title>Streptomyces sp. strain GY16 isolated from leaves of Broussonetia papyrifera.</title>
        <authorList>
            <person name="Mo P."/>
        </authorList>
    </citation>
    <scope>NUCLEOTIDE SEQUENCE [LARGE SCALE GENOMIC DNA]</scope>
    <source>
        <strain evidence="1 2">GY16</strain>
    </source>
</reference>
<protein>
    <submittedName>
        <fullName evidence="1">Uncharacterized protein</fullName>
    </submittedName>
</protein>
<dbReference type="KEGG" id="sphv:F9278_22545"/>
<evidence type="ECO:0000313" key="1">
    <source>
        <dbReference type="EMBL" id="QFQ98499.1"/>
    </source>
</evidence>
<keyword evidence="2" id="KW-1185">Reference proteome</keyword>
<gene>
    <name evidence="1" type="ORF">F9278_22545</name>
</gene>
<name>A0A5P8K7H6_9ACTN</name>
<dbReference type="EMBL" id="CP045096">
    <property type="protein sequence ID" value="QFQ98499.1"/>
    <property type="molecule type" value="Genomic_DNA"/>
</dbReference>
<accession>A0A5P8K7H6</accession>
<proteinExistence type="predicted"/>
<sequence>MFAAHRGPGTAPLPRAGLRSDNELAAPLIGHWMIGFQADQDLAWALLLEDGGLGGRDAGPVARAFLQKAQ</sequence>
<dbReference type="Proteomes" id="UP000327294">
    <property type="component" value="Chromosome"/>
</dbReference>
<dbReference type="AlphaFoldDB" id="A0A5P8K7H6"/>
<organism evidence="1 2">
    <name type="scientific">Streptomyces phaeolivaceus</name>
    <dbReference type="NCBI Taxonomy" id="2653200"/>
    <lineage>
        <taxon>Bacteria</taxon>
        <taxon>Bacillati</taxon>
        <taxon>Actinomycetota</taxon>
        <taxon>Actinomycetes</taxon>
        <taxon>Kitasatosporales</taxon>
        <taxon>Streptomycetaceae</taxon>
        <taxon>Streptomyces</taxon>
    </lineage>
</organism>
<evidence type="ECO:0000313" key="2">
    <source>
        <dbReference type="Proteomes" id="UP000327294"/>
    </source>
</evidence>